<protein>
    <recommendedName>
        <fullName evidence="9">Protein translocase subunit SecE</fullName>
    </recommendedName>
</protein>
<dbReference type="PROSITE" id="PS01067">
    <property type="entry name" value="SECE_SEC61G"/>
    <property type="match status" value="1"/>
</dbReference>
<dbReference type="GO" id="GO:0006605">
    <property type="term" value="P:protein targeting"/>
    <property type="evidence" value="ECO:0007669"/>
    <property type="project" value="UniProtKB-UniRule"/>
</dbReference>
<dbReference type="InterPro" id="IPR038379">
    <property type="entry name" value="SecE_sf"/>
</dbReference>
<dbReference type="GO" id="GO:0009306">
    <property type="term" value="P:protein secretion"/>
    <property type="evidence" value="ECO:0007669"/>
    <property type="project" value="UniProtKB-UniRule"/>
</dbReference>
<dbReference type="OrthoDB" id="9813233at2"/>
<dbReference type="RefSeq" id="WP_085544820.1">
    <property type="nucleotide sequence ID" value="NZ_FXBB01000019.1"/>
</dbReference>
<comment type="function">
    <text evidence="9">Essential subunit of the Sec protein translocation channel SecYEG. Clamps together the 2 halves of SecY. May contact the channel plug during translocation.</text>
</comment>
<keyword evidence="2 9" id="KW-0813">Transport</keyword>
<keyword evidence="7 9" id="KW-0811">Translocation</keyword>
<feature type="transmembrane region" description="Helical" evidence="9">
    <location>
        <begin position="26"/>
        <end position="47"/>
    </location>
</feature>
<dbReference type="GO" id="GO:0008320">
    <property type="term" value="F:protein transmembrane transporter activity"/>
    <property type="evidence" value="ECO:0007669"/>
    <property type="project" value="UniProtKB-UniRule"/>
</dbReference>
<evidence type="ECO:0000256" key="6">
    <source>
        <dbReference type="ARBA" id="ARBA00022989"/>
    </source>
</evidence>
<accession>A0A1X7JZ37</accession>
<dbReference type="GO" id="GO:0005886">
    <property type="term" value="C:plasma membrane"/>
    <property type="evidence" value="ECO:0007669"/>
    <property type="project" value="UniProtKB-SubCell"/>
</dbReference>
<evidence type="ECO:0000256" key="2">
    <source>
        <dbReference type="ARBA" id="ARBA00022448"/>
    </source>
</evidence>
<evidence type="ECO:0000256" key="4">
    <source>
        <dbReference type="ARBA" id="ARBA00022692"/>
    </source>
</evidence>
<name>A0A1X7JZ37_9BACT</name>
<comment type="subunit">
    <text evidence="9">Component of the Sec protein translocase complex. Heterotrimer consisting of SecY, SecE and SecG subunits. The heterotrimers can form oligomers, although 1 heterotrimer is thought to be able to translocate proteins. Interacts with the ribosome. Interacts with SecDF, and other proteins may be involved. Interacts with SecA.</text>
</comment>
<dbReference type="PANTHER" id="PTHR33910:SF1">
    <property type="entry name" value="PROTEIN TRANSLOCASE SUBUNIT SECE"/>
    <property type="match status" value="1"/>
</dbReference>
<dbReference type="Pfam" id="PF00584">
    <property type="entry name" value="SecE"/>
    <property type="match status" value="1"/>
</dbReference>
<sequence>MQKFFDFLREARAELKKVTWPGKQQVWYSTLVVIFVTLLVAVYLGIVDMALTGIFSRVIG</sequence>
<comment type="similarity">
    <text evidence="9">Belongs to the SecE/SEC61-gamma family.</text>
</comment>
<dbReference type="InterPro" id="IPR001901">
    <property type="entry name" value="Translocase_SecE/Sec61-g"/>
</dbReference>
<reference evidence="11" key="1">
    <citation type="submission" date="2017-04" db="EMBL/GenBank/DDBJ databases">
        <authorList>
            <person name="Varghese N."/>
            <person name="Submissions S."/>
        </authorList>
    </citation>
    <scope>NUCLEOTIDE SEQUENCE [LARGE SCALE GENOMIC DNA]</scope>
    <source>
        <strain evidence="11">USBA 82</strain>
    </source>
</reference>
<dbReference type="GO" id="GO:0043952">
    <property type="term" value="P:protein transport by the Sec complex"/>
    <property type="evidence" value="ECO:0007669"/>
    <property type="project" value="UniProtKB-UniRule"/>
</dbReference>
<dbReference type="PANTHER" id="PTHR33910">
    <property type="entry name" value="PROTEIN TRANSLOCASE SUBUNIT SECE"/>
    <property type="match status" value="1"/>
</dbReference>
<dbReference type="Proteomes" id="UP000193355">
    <property type="component" value="Unassembled WGS sequence"/>
</dbReference>
<keyword evidence="4 9" id="KW-0812">Transmembrane</keyword>
<keyword evidence="8 9" id="KW-0472">Membrane</keyword>
<evidence type="ECO:0000256" key="7">
    <source>
        <dbReference type="ARBA" id="ARBA00023010"/>
    </source>
</evidence>
<comment type="subcellular location">
    <subcellularLocation>
        <location evidence="9">Cell membrane</location>
        <topology evidence="9">Single-pass membrane protein</topology>
    </subcellularLocation>
    <subcellularLocation>
        <location evidence="1">Membrane</location>
    </subcellularLocation>
</comment>
<keyword evidence="3 9" id="KW-1003">Cell membrane</keyword>
<dbReference type="NCBIfam" id="TIGR00964">
    <property type="entry name" value="secE_bact"/>
    <property type="match status" value="1"/>
</dbReference>
<evidence type="ECO:0000313" key="11">
    <source>
        <dbReference type="Proteomes" id="UP000193355"/>
    </source>
</evidence>
<evidence type="ECO:0000313" key="10">
    <source>
        <dbReference type="EMBL" id="SMG33782.1"/>
    </source>
</evidence>
<dbReference type="InterPro" id="IPR005807">
    <property type="entry name" value="SecE_bac"/>
</dbReference>
<dbReference type="Gene3D" id="1.20.5.1030">
    <property type="entry name" value="Preprotein translocase secy subunit"/>
    <property type="match status" value="1"/>
</dbReference>
<dbReference type="AlphaFoldDB" id="A0A1X7JZ37"/>
<dbReference type="GO" id="GO:0065002">
    <property type="term" value="P:intracellular protein transmembrane transport"/>
    <property type="evidence" value="ECO:0007669"/>
    <property type="project" value="UniProtKB-UniRule"/>
</dbReference>
<dbReference type="STRING" id="561720.SAMN06275492_1194"/>
<evidence type="ECO:0000256" key="5">
    <source>
        <dbReference type="ARBA" id="ARBA00022927"/>
    </source>
</evidence>
<proteinExistence type="inferred from homology"/>
<evidence type="ECO:0000256" key="9">
    <source>
        <dbReference type="HAMAP-Rule" id="MF_00422"/>
    </source>
</evidence>
<evidence type="ECO:0000256" key="3">
    <source>
        <dbReference type="ARBA" id="ARBA00022475"/>
    </source>
</evidence>
<dbReference type="EMBL" id="FXBB01000019">
    <property type="protein sequence ID" value="SMG33782.1"/>
    <property type="molecule type" value="Genomic_DNA"/>
</dbReference>
<keyword evidence="5 9" id="KW-0653">Protein transport</keyword>
<evidence type="ECO:0000256" key="1">
    <source>
        <dbReference type="ARBA" id="ARBA00004370"/>
    </source>
</evidence>
<keyword evidence="6 9" id="KW-1133">Transmembrane helix</keyword>
<evidence type="ECO:0000256" key="8">
    <source>
        <dbReference type="ARBA" id="ARBA00023136"/>
    </source>
</evidence>
<organism evidence="10 11">
    <name type="scientific">Dethiosulfovibrio salsuginis</name>
    <dbReference type="NCBI Taxonomy" id="561720"/>
    <lineage>
        <taxon>Bacteria</taxon>
        <taxon>Thermotogati</taxon>
        <taxon>Synergistota</taxon>
        <taxon>Synergistia</taxon>
        <taxon>Synergistales</taxon>
        <taxon>Dethiosulfovibrionaceae</taxon>
        <taxon>Dethiosulfovibrio</taxon>
    </lineage>
</organism>
<keyword evidence="11" id="KW-1185">Reference proteome</keyword>
<dbReference type="HAMAP" id="MF_00422">
    <property type="entry name" value="SecE"/>
    <property type="match status" value="1"/>
</dbReference>
<gene>
    <name evidence="9" type="primary">secE</name>
    <name evidence="10" type="ORF">SAMN06275492_1194</name>
</gene>